<evidence type="ECO:0008006" key="3">
    <source>
        <dbReference type="Google" id="ProtNLM"/>
    </source>
</evidence>
<gene>
    <name evidence="1" type="ORF">SAMN05421578_103336</name>
</gene>
<dbReference type="EMBL" id="FTNK01000003">
    <property type="protein sequence ID" value="SIQ68077.1"/>
    <property type="molecule type" value="Genomic_DNA"/>
</dbReference>
<evidence type="ECO:0000313" key="2">
    <source>
        <dbReference type="Proteomes" id="UP000186666"/>
    </source>
</evidence>
<dbReference type="RefSeq" id="WP_068582783.1">
    <property type="nucleotide sequence ID" value="NZ_FTNK01000003.1"/>
</dbReference>
<organism evidence="1 2">
    <name type="scientific">Paenibacillus macquariensis</name>
    <dbReference type="NCBI Taxonomy" id="948756"/>
    <lineage>
        <taxon>Bacteria</taxon>
        <taxon>Bacillati</taxon>
        <taxon>Bacillota</taxon>
        <taxon>Bacilli</taxon>
        <taxon>Bacillales</taxon>
        <taxon>Paenibacillaceae</taxon>
        <taxon>Paenibacillus</taxon>
    </lineage>
</organism>
<evidence type="ECO:0000313" key="1">
    <source>
        <dbReference type="EMBL" id="SIQ68077.1"/>
    </source>
</evidence>
<accession>A0ABY1JS91</accession>
<keyword evidence="2" id="KW-1185">Reference proteome</keyword>
<name>A0ABY1JS91_9BACL</name>
<comment type="caution">
    <text evidence="1">The sequence shown here is derived from an EMBL/GenBank/DDBJ whole genome shotgun (WGS) entry which is preliminary data.</text>
</comment>
<reference evidence="1 2" key="1">
    <citation type="submission" date="2017-01" db="EMBL/GenBank/DDBJ databases">
        <authorList>
            <person name="Varghese N."/>
            <person name="Submissions S."/>
        </authorList>
    </citation>
    <scope>NUCLEOTIDE SEQUENCE [LARGE SCALE GENOMIC DNA]</scope>
    <source>
        <strain evidence="1 2">ATCC 23464</strain>
    </source>
</reference>
<dbReference type="Proteomes" id="UP000186666">
    <property type="component" value="Unassembled WGS sequence"/>
</dbReference>
<proteinExistence type="predicted"/>
<protein>
    <recommendedName>
        <fullName evidence="3">Head-tail adaptor protein</fullName>
    </recommendedName>
</protein>
<sequence>MMNIKFAGMMRKYNRPYVLVRKAKGHHDERGDWQSEEPDRVTLQGHIQPVSIKMQQAEGGRYDEEDRTLYATYSHHTGDLIEYMGKQYTVDTAEQRDYSDINNYMLKKVIIHDPV</sequence>